<organism evidence="9 10">
    <name type="scientific">Diutina rugosa</name>
    <name type="common">Yeast</name>
    <name type="synonym">Candida rugosa</name>
    <dbReference type="NCBI Taxonomy" id="5481"/>
    <lineage>
        <taxon>Eukaryota</taxon>
        <taxon>Fungi</taxon>
        <taxon>Dikarya</taxon>
        <taxon>Ascomycota</taxon>
        <taxon>Saccharomycotina</taxon>
        <taxon>Pichiomycetes</taxon>
        <taxon>Debaryomycetaceae</taxon>
        <taxon>Diutina</taxon>
    </lineage>
</organism>
<dbReference type="GO" id="GO:0005737">
    <property type="term" value="C:cytoplasm"/>
    <property type="evidence" value="ECO:0007669"/>
    <property type="project" value="TreeGrafter"/>
</dbReference>
<keyword evidence="10" id="KW-1185">Reference proteome</keyword>
<dbReference type="Pfam" id="PF01266">
    <property type="entry name" value="DAO"/>
    <property type="match status" value="1"/>
</dbReference>
<evidence type="ECO:0000256" key="1">
    <source>
        <dbReference type="ARBA" id="ARBA00001974"/>
    </source>
</evidence>
<feature type="binding site" evidence="6">
    <location>
        <begin position="45"/>
        <end position="46"/>
    </location>
    <ligand>
        <name>FAD</name>
        <dbReference type="ChEBI" id="CHEBI:57692"/>
    </ligand>
</feature>
<keyword evidence="7" id="KW-0732">Signal</keyword>
<dbReference type="Gene3D" id="3.40.50.720">
    <property type="entry name" value="NAD(P)-binding Rossmann-like Domain"/>
    <property type="match status" value="1"/>
</dbReference>
<dbReference type="VEuPathDB" id="FungiDB:DIURU_002443"/>
<dbReference type="GeneID" id="54781094"/>
<dbReference type="InterPro" id="IPR023209">
    <property type="entry name" value="DAO"/>
</dbReference>
<keyword evidence="4 6" id="KW-0274">FAD</keyword>
<dbReference type="PIRSF" id="PIRSF000189">
    <property type="entry name" value="D-aa_oxidase"/>
    <property type="match status" value="1"/>
</dbReference>
<evidence type="ECO:0000256" key="4">
    <source>
        <dbReference type="ARBA" id="ARBA00022827"/>
    </source>
</evidence>
<dbReference type="InterPro" id="IPR006076">
    <property type="entry name" value="FAD-dep_OxRdtase"/>
</dbReference>
<evidence type="ECO:0000313" key="9">
    <source>
        <dbReference type="EMBL" id="KAA8903557.1"/>
    </source>
</evidence>
<evidence type="ECO:0000259" key="8">
    <source>
        <dbReference type="Pfam" id="PF01266"/>
    </source>
</evidence>
<protein>
    <recommendedName>
        <fullName evidence="8">FAD dependent oxidoreductase domain-containing protein</fullName>
    </recommendedName>
</protein>
<dbReference type="InterPro" id="IPR006181">
    <property type="entry name" value="D-amino_acid_oxidase_CS"/>
</dbReference>
<dbReference type="RefSeq" id="XP_034012859.1">
    <property type="nucleotide sequence ID" value="XM_034155095.1"/>
</dbReference>
<dbReference type="GO" id="GO:0071949">
    <property type="term" value="F:FAD binding"/>
    <property type="evidence" value="ECO:0007669"/>
    <property type="project" value="InterPro"/>
</dbReference>
<name>A0A642USA4_DIURU</name>
<feature type="binding site" evidence="6">
    <location>
        <position position="326"/>
    </location>
    <ligand>
        <name>D-dopa</name>
        <dbReference type="ChEBI" id="CHEBI:149689"/>
    </ligand>
</feature>
<dbReference type="Proteomes" id="UP000449547">
    <property type="component" value="Unassembled WGS sequence"/>
</dbReference>
<evidence type="ECO:0000256" key="7">
    <source>
        <dbReference type="SAM" id="SignalP"/>
    </source>
</evidence>
<dbReference type="EMBL" id="SWFT01000067">
    <property type="protein sequence ID" value="KAA8903557.1"/>
    <property type="molecule type" value="Genomic_DNA"/>
</dbReference>
<dbReference type="GO" id="GO:0019478">
    <property type="term" value="P:D-amino acid catabolic process"/>
    <property type="evidence" value="ECO:0007669"/>
    <property type="project" value="TreeGrafter"/>
</dbReference>
<dbReference type="OrthoDB" id="409956at2759"/>
<feature type="domain" description="FAD dependent oxidoreductase" evidence="8">
    <location>
        <begin position="3"/>
        <end position="342"/>
    </location>
</feature>
<dbReference type="AlphaFoldDB" id="A0A642USA4"/>
<feature type="chain" id="PRO_5025063695" description="FAD dependent oxidoreductase domain-containing protein" evidence="7">
    <location>
        <begin position="18"/>
        <end position="352"/>
    </location>
</feature>
<dbReference type="SUPFAM" id="SSF54373">
    <property type="entry name" value="FAD-linked reductases, C-terminal domain"/>
    <property type="match status" value="1"/>
</dbReference>
<evidence type="ECO:0000256" key="5">
    <source>
        <dbReference type="ARBA" id="ARBA00023002"/>
    </source>
</evidence>
<comment type="cofactor">
    <cofactor evidence="1 6">
        <name>FAD</name>
        <dbReference type="ChEBI" id="CHEBI:57692"/>
    </cofactor>
</comment>
<sequence length="352" mass="38881">MSKIIVLGAGVVGLTTALELKRDNPSHDIVVVGAHLPGDLNPDYTSPFAGANWHSFAGPNDTRLQKLDKIGYRKFLDLAANEPRSGVWTIKNSLLITEHFDKGSFSVPWFNGVVDDFTELSKDQLTDGIVAGFSFKGVVITTPIYLNYLLQRNLELGNQIRRIPKVATLAKVKQLHPNGEADIVINCAGLLVKDLSDLNDPNRNYTIRGQVLHVRNCAKAEVEVEGFQGTKDEMLYLMPRKEGGCIIGGCFQQSLNKEEDKALTQRIIERAIKYVPELIDPAYQNNPKEIDIVRVNVGFRPFREGGARIEIDADRPWLIHNYGAGGGGYQGSYGMAAEVVELVHSLTLKGKL</sequence>
<gene>
    <name evidence="9" type="ORF">DIURU_002443</name>
</gene>
<dbReference type="SUPFAM" id="SSF51971">
    <property type="entry name" value="Nucleotide-binding domain"/>
    <property type="match status" value="1"/>
</dbReference>
<evidence type="ECO:0000256" key="6">
    <source>
        <dbReference type="PIRSR" id="PIRSR000189-1"/>
    </source>
</evidence>
<reference evidence="9 10" key="1">
    <citation type="submission" date="2019-07" db="EMBL/GenBank/DDBJ databases">
        <title>Genome assembly of two rare yeast pathogens: Diutina rugosa and Trichomonascus ciferrii.</title>
        <authorList>
            <person name="Mixao V."/>
            <person name="Saus E."/>
            <person name="Hansen A."/>
            <person name="Lass-Flor C."/>
            <person name="Gabaldon T."/>
        </authorList>
    </citation>
    <scope>NUCLEOTIDE SEQUENCE [LARGE SCALE GENOMIC DNA]</scope>
    <source>
        <strain evidence="9 10">CBS 613</strain>
    </source>
</reference>
<keyword evidence="5" id="KW-0560">Oxidoreductase</keyword>
<evidence type="ECO:0000256" key="2">
    <source>
        <dbReference type="ARBA" id="ARBA00006730"/>
    </source>
</evidence>
<evidence type="ECO:0000313" key="10">
    <source>
        <dbReference type="Proteomes" id="UP000449547"/>
    </source>
</evidence>
<comment type="similarity">
    <text evidence="2">Belongs to the DAMOX/DASOX family.</text>
</comment>
<dbReference type="PANTHER" id="PTHR11530:SF16">
    <property type="entry name" value="D-AMINO ACID OXIDASE (AFU_ORTHOLOGUE AFUA_5G11290)"/>
    <property type="match status" value="1"/>
</dbReference>
<keyword evidence="3" id="KW-0285">Flavoprotein</keyword>
<accession>A0A642USA4</accession>
<comment type="caution">
    <text evidence="9">The sequence shown here is derived from an EMBL/GenBank/DDBJ whole genome shotgun (WGS) entry which is preliminary data.</text>
</comment>
<feature type="signal peptide" evidence="7">
    <location>
        <begin position="1"/>
        <end position="17"/>
    </location>
</feature>
<dbReference type="Gene3D" id="3.30.9.10">
    <property type="entry name" value="D-Amino Acid Oxidase, subunit A, domain 2"/>
    <property type="match status" value="1"/>
</dbReference>
<dbReference type="OMA" id="VHFQECE"/>
<evidence type="ECO:0000256" key="3">
    <source>
        <dbReference type="ARBA" id="ARBA00022630"/>
    </source>
</evidence>
<dbReference type="PANTHER" id="PTHR11530">
    <property type="entry name" value="D-AMINO ACID OXIDASE"/>
    <property type="match status" value="1"/>
</dbReference>
<proteinExistence type="inferred from homology"/>
<dbReference type="PROSITE" id="PS00677">
    <property type="entry name" value="DAO"/>
    <property type="match status" value="1"/>
</dbReference>
<dbReference type="GO" id="GO:0003884">
    <property type="term" value="F:D-amino-acid oxidase activity"/>
    <property type="evidence" value="ECO:0007669"/>
    <property type="project" value="InterPro"/>
</dbReference>